<evidence type="ECO:0000313" key="6">
    <source>
        <dbReference type="EMBL" id="EOT70352.1"/>
    </source>
</evidence>
<dbReference type="InterPro" id="IPR039564">
    <property type="entry name" value="Peptidase_C39-like"/>
</dbReference>
<protein>
    <submittedName>
        <fullName evidence="5">Uncharacterized protein</fullName>
    </submittedName>
</protein>
<dbReference type="InterPro" id="IPR043708">
    <property type="entry name" value="DUF5648"/>
</dbReference>
<evidence type="ECO:0000259" key="3">
    <source>
        <dbReference type="Pfam" id="PF13529"/>
    </source>
</evidence>
<sequence>MKKSVLLVCFVTLSAFVAPAAVQAEEELQSSAVTSNSSTMDSGSSESDSSKTGIALAEAPQSEAVPTAEADTQPQTAVVNGEVVTLEPPVKEGQAEADATQAPKEELRQGNARASRAAVASIPMYRLYNPNSGEHFYTKTTGERDHLRSVGWRYEGIGWQAPTGGSPVYRLYNPNAGDHHYTLNAGERDQLKKVGWRDEGISWYSPSSGTPLYRLYNPNAKAGSHHYTPITAERDQLKKAGWRYEGIAWYAVGSGEQSYEDYRLLGVRNYNQYALGAPSGCEGASLLQALQYKGKLTNWSLRSFLNTIPKSTNGNPNSGFVGSPFVENSYTYSAIYPAPLTSWGQKYGNVQNISGSSMNTLINEVKNGNPVVAWVTINFQPIRWGNWNFGVAANNNHAVTLDGFNKAGNQVHVSDPISGSYWLSRTTFENIYNARKYAVVVR</sequence>
<evidence type="ECO:0000313" key="5">
    <source>
        <dbReference type="EMBL" id="EOH72323.1"/>
    </source>
</evidence>
<dbReference type="Proteomes" id="UP000013783">
    <property type="component" value="Unassembled WGS sequence"/>
</dbReference>
<dbReference type="STRING" id="71451.RV07_GL002748"/>
<feature type="region of interest" description="Disordered" evidence="1">
    <location>
        <begin position="90"/>
        <end position="114"/>
    </location>
</feature>
<feature type="compositionally biased region" description="Low complexity" evidence="1">
    <location>
        <begin position="35"/>
        <end position="47"/>
    </location>
</feature>
<dbReference type="Gene3D" id="3.90.70.10">
    <property type="entry name" value="Cysteine proteinases"/>
    <property type="match status" value="1"/>
</dbReference>
<feature type="chain" id="PRO_5039680357" evidence="2">
    <location>
        <begin position="21"/>
        <end position="442"/>
    </location>
</feature>
<evidence type="ECO:0000313" key="7">
    <source>
        <dbReference type="Proteomes" id="UP000013783"/>
    </source>
</evidence>
<name>R2NMV7_9ENTE</name>
<dbReference type="RefSeq" id="WP_010742680.1">
    <property type="nucleotide sequence ID" value="NZ_KB946253.1"/>
</dbReference>
<dbReference type="OrthoDB" id="1654093at2"/>
<organism evidence="5 7">
    <name type="scientific">Enterococcus malodoratus ATCC 43197</name>
    <dbReference type="NCBI Taxonomy" id="1158601"/>
    <lineage>
        <taxon>Bacteria</taxon>
        <taxon>Bacillati</taxon>
        <taxon>Bacillota</taxon>
        <taxon>Bacilli</taxon>
        <taxon>Lactobacillales</taxon>
        <taxon>Enterococcaceae</taxon>
        <taxon>Enterococcus</taxon>
    </lineage>
</organism>
<dbReference type="PATRIC" id="fig|1158601.3.peg.3875"/>
<proteinExistence type="predicted"/>
<dbReference type="AlphaFoldDB" id="R2NMV7"/>
<dbReference type="PANTHER" id="PTHR37806:SF1">
    <property type="entry name" value="PEPTIDASE C39-LIKE DOMAIN-CONTAINING PROTEIN"/>
    <property type="match status" value="1"/>
</dbReference>
<evidence type="ECO:0000313" key="8">
    <source>
        <dbReference type="Proteomes" id="UP000014148"/>
    </source>
</evidence>
<dbReference type="EMBL" id="ASWA01000002">
    <property type="protein sequence ID" value="EOT70352.1"/>
    <property type="molecule type" value="Genomic_DNA"/>
</dbReference>
<dbReference type="PANTHER" id="PTHR37806">
    <property type="entry name" value="LMO0724 PROTEIN"/>
    <property type="match status" value="1"/>
</dbReference>
<dbReference type="EMBL" id="AJAK01000030">
    <property type="protein sequence ID" value="EOH72323.1"/>
    <property type="molecule type" value="Genomic_DNA"/>
</dbReference>
<dbReference type="Proteomes" id="UP000014148">
    <property type="component" value="Unassembled WGS sequence"/>
</dbReference>
<evidence type="ECO:0000256" key="2">
    <source>
        <dbReference type="SAM" id="SignalP"/>
    </source>
</evidence>
<reference evidence="6 8" key="2">
    <citation type="submission" date="2013-03" db="EMBL/GenBank/DDBJ databases">
        <title>The Genome Sequence of Enterococcus malodoratus ATCC_43197 (PacBio/Illumina hybrid assembly).</title>
        <authorList>
            <consortium name="The Broad Institute Genomics Platform"/>
            <consortium name="The Broad Institute Genome Sequencing Center for Infectious Disease"/>
            <person name="Earl A."/>
            <person name="Russ C."/>
            <person name="Gilmore M."/>
            <person name="Surin D."/>
            <person name="Walker B."/>
            <person name="Young S."/>
            <person name="Zeng Q."/>
            <person name="Gargeya S."/>
            <person name="Fitzgerald M."/>
            <person name="Haas B."/>
            <person name="Abouelleil A."/>
            <person name="Allen A.W."/>
            <person name="Alvarado L."/>
            <person name="Arachchi H.M."/>
            <person name="Berlin A.M."/>
            <person name="Chapman S.B."/>
            <person name="Gainer-Dewar J."/>
            <person name="Goldberg J."/>
            <person name="Griggs A."/>
            <person name="Gujja S."/>
            <person name="Hansen M."/>
            <person name="Howarth C."/>
            <person name="Imamovic A."/>
            <person name="Ireland A."/>
            <person name="Larimer J."/>
            <person name="McCowan C."/>
            <person name="Murphy C."/>
            <person name="Pearson M."/>
            <person name="Poon T.W."/>
            <person name="Priest M."/>
            <person name="Roberts A."/>
            <person name="Saif S."/>
            <person name="Shea T."/>
            <person name="Sisk P."/>
            <person name="Sykes S."/>
            <person name="Wortman J."/>
            <person name="Nusbaum C."/>
            <person name="Birren B."/>
        </authorList>
    </citation>
    <scope>NUCLEOTIDE SEQUENCE [LARGE SCALE GENOMIC DNA]</scope>
    <source>
        <strain evidence="6 8">ATCC 43197</strain>
    </source>
</reference>
<dbReference type="Pfam" id="PF13529">
    <property type="entry name" value="Peptidase_C39_2"/>
    <property type="match status" value="1"/>
</dbReference>
<evidence type="ECO:0000256" key="1">
    <source>
        <dbReference type="SAM" id="MobiDB-lite"/>
    </source>
</evidence>
<keyword evidence="8" id="KW-1185">Reference proteome</keyword>
<dbReference type="eggNOG" id="COG4990">
    <property type="taxonomic scope" value="Bacteria"/>
</dbReference>
<dbReference type="Pfam" id="PF18885">
    <property type="entry name" value="DUF5648"/>
    <property type="match status" value="1"/>
</dbReference>
<keyword evidence="2" id="KW-0732">Signal</keyword>
<feature type="domain" description="DUF5648" evidence="4">
    <location>
        <begin position="123"/>
        <end position="252"/>
    </location>
</feature>
<reference evidence="5 7" key="1">
    <citation type="submission" date="2013-02" db="EMBL/GenBank/DDBJ databases">
        <title>The Genome Sequence of Enterococcus malodoratus ATCC_43197.</title>
        <authorList>
            <consortium name="The Broad Institute Genome Sequencing Platform"/>
            <consortium name="The Broad Institute Genome Sequencing Center for Infectious Disease"/>
            <person name="Earl A.M."/>
            <person name="Gilmore M.S."/>
            <person name="Lebreton F."/>
            <person name="Walker B."/>
            <person name="Young S.K."/>
            <person name="Zeng Q."/>
            <person name="Gargeya S."/>
            <person name="Fitzgerald M."/>
            <person name="Haas B."/>
            <person name="Abouelleil A."/>
            <person name="Alvarado L."/>
            <person name="Arachchi H.M."/>
            <person name="Berlin A.M."/>
            <person name="Chapman S.B."/>
            <person name="Dewar J."/>
            <person name="Goldberg J."/>
            <person name="Griggs A."/>
            <person name="Gujja S."/>
            <person name="Hansen M."/>
            <person name="Howarth C."/>
            <person name="Imamovic A."/>
            <person name="Larimer J."/>
            <person name="McCowan C."/>
            <person name="Murphy C."/>
            <person name="Neiman D."/>
            <person name="Pearson M."/>
            <person name="Priest M."/>
            <person name="Roberts A."/>
            <person name="Saif S."/>
            <person name="Shea T."/>
            <person name="Sisk P."/>
            <person name="Sykes S."/>
            <person name="Wortman J."/>
            <person name="Nusbaum C."/>
            <person name="Birren B."/>
        </authorList>
    </citation>
    <scope>NUCLEOTIDE SEQUENCE [LARGE SCALE GENOMIC DNA]</scope>
    <source>
        <strain evidence="5 7">ATCC 43197</strain>
    </source>
</reference>
<feature type="signal peptide" evidence="2">
    <location>
        <begin position="1"/>
        <end position="20"/>
    </location>
</feature>
<feature type="region of interest" description="Disordered" evidence="1">
    <location>
        <begin position="30"/>
        <end position="53"/>
    </location>
</feature>
<feature type="domain" description="Peptidase C39-like" evidence="3">
    <location>
        <begin position="265"/>
        <end position="416"/>
    </location>
</feature>
<comment type="caution">
    <text evidence="5">The sequence shown here is derived from an EMBL/GenBank/DDBJ whole genome shotgun (WGS) entry which is preliminary data.</text>
</comment>
<dbReference type="eggNOG" id="COG3757">
    <property type="taxonomic scope" value="Bacteria"/>
</dbReference>
<accession>R2NMV7</accession>
<evidence type="ECO:0000259" key="4">
    <source>
        <dbReference type="Pfam" id="PF18885"/>
    </source>
</evidence>
<gene>
    <name evidence="6" type="ORF">I585_01832</name>
    <name evidence="5" type="ORF">UAI_03907</name>
</gene>